<evidence type="ECO:0000313" key="3">
    <source>
        <dbReference type="Proteomes" id="UP000028045"/>
    </source>
</evidence>
<dbReference type="HOGENOM" id="CLU_1653272_0_0_1"/>
<feature type="region of interest" description="Disordered" evidence="1">
    <location>
        <begin position="1"/>
        <end position="33"/>
    </location>
</feature>
<proteinExistence type="predicted"/>
<evidence type="ECO:0000256" key="1">
    <source>
        <dbReference type="SAM" id="MobiDB-lite"/>
    </source>
</evidence>
<feature type="region of interest" description="Disordered" evidence="1">
    <location>
        <begin position="81"/>
        <end position="111"/>
    </location>
</feature>
<evidence type="ECO:0000313" key="2">
    <source>
        <dbReference type="EMBL" id="KEY69185.1"/>
    </source>
</evidence>
<protein>
    <submittedName>
        <fullName evidence="2">Uncharacterized protein</fullName>
    </submittedName>
</protein>
<reference evidence="2 3" key="1">
    <citation type="journal article" date="2014" name="BMC Genomics">
        <title>Comparative genome sequencing reveals chemotype-specific gene clusters in the toxigenic black mold Stachybotrys.</title>
        <authorList>
            <person name="Semeiks J."/>
            <person name="Borek D."/>
            <person name="Otwinowski Z."/>
            <person name="Grishin N.V."/>
        </authorList>
    </citation>
    <scope>NUCLEOTIDE SEQUENCE [LARGE SCALE GENOMIC DNA]</scope>
    <source>
        <strain evidence="3">CBS 109288 / IBT 7711</strain>
    </source>
</reference>
<dbReference type="EMBL" id="KL648534">
    <property type="protein sequence ID" value="KEY69185.1"/>
    <property type="molecule type" value="Genomic_DNA"/>
</dbReference>
<accession>A0A084AV56</accession>
<name>A0A084AV56_STACB</name>
<feature type="compositionally biased region" description="Polar residues" evidence="1">
    <location>
        <begin position="1"/>
        <end position="21"/>
    </location>
</feature>
<dbReference type="AlphaFoldDB" id="A0A084AV56"/>
<gene>
    <name evidence="2" type="ORF">S7711_10497</name>
</gene>
<keyword evidence="3" id="KW-1185">Reference proteome</keyword>
<organism evidence="2 3">
    <name type="scientific">Stachybotrys chartarum (strain CBS 109288 / IBT 7711)</name>
    <name type="common">Toxic black mold</name>
    <name type="synonym">Stilbospora chartarum</name>
    <dbReference type="NCBI Taxonomy" id="1280523"/>
    <lineage>
        <taxon>Eukaryota</taxon>
        <taxon>Fungi</taxon>
        <taxon>Dikarya</taxon>
        <taxon>Ascomycota</taxon>
        <taxon>Pezizomycotina</taxon>
        <taxon>Sordariomycetes</taxon>
        <taxon>Hypocreomycetidae</taxon>
        <taxon>Hypocreales</taxon>
        <taxon>Stachybotryaceae</taxon>
        <taxon>Stachybotrys</taxon>
    </lineage>
</organism>
<dbReference type="Proteomes" id="UP000028045">
    <property type="component" value="Unassembled WGS sequence"/>
</dbReference>
<dbReference type="OrthoDB" id="10279805at2759"/>
<sequence>MSTLTNGDHESINGNTAQTNGEDLLDVSDGDQTLLNGYQSQEDLDSLSDPFSDAETLIDGGHVGVHNAPNMVNGNHRFVNGVQPALNGNGGPIPDSNFSSPEPTSPYRTMPNVPHTPYYFADLRNTNDGFPSLLELPRDVDDTSGYYRPHGRSQFFPARH</sequence>